<evidence type="ECO:0000313" key="2">
    <source>
        <dbReference type="EMBL" id="KRL41178.1"/>
    </source>
</evidence>
<protein>
    <submittedName>
        <fullName evidence="2">Uncharacterized protein</fullName>
    </submittedName>
</protein>
<evidence type="ECO:0000313" key="3">
    <source>
        <dbReference type="Proteomes" id="UP000051790"/>
    </source>
</evidence>
<dbReference type="AlphaFoldDB" id="A0A0R1QGH9"/>
<proteinExistence type="predicted"/>
<gene>
    <name evidence="2" type="ORF">FD01_GL002246</name>
</gene>
<reference evidence="2 3" key="1">
    <citation type="journal article" date="2015" name="Genome Announc.">
        <title>Expanding the biotechnology potential of lactobacilli through comparative genomics of 213 strains and associated genera.</title>
        <authorList>
            <person name="Sun Z."/>
            <person name="Harris H.M."/>
            <person name="McCann A."/>
            <person name="Guo C."/>
            <person name="Argimon S."/>
            <person name="Zhang W."/>
            <person name="Yang X."/>
            <person name="Jeffery I.B."/>
            <person name="Cooney J.C."/>
            <person name="Kagawa T.F."/>
            <person name="Liu W."/>
            <person name="Song Y."/>
            <person name="Salvetti E."/>
            <person name="Wrobel A."/>
            <person name="Rasinkangas P."/>
            <person name="Parkhill J."/>
            <person name="Rea M.C."/>
            <person name="O'Sullivan O."/>
            <person name="Ritari J."/>
            <person name="Douillard F.P."/>
            <person name="Paul Ross R."/>
            <person name="Yang R."/>
            <person name="Briner A.E."/>
            <person name="Felis G.E."/>
            <person name="de Vos W.M."/>
            <person name="Barrangou R."/>
            <person name="Klaenhammer T.R."/>
            <person name="Caufield P.W."/>
            <person name="Cui Y."/>
            <person name="Zhang H."/>
            <person name="O'Toole P.W."/>
        </authorList>
    </citation>
    <scope>NUCLEOTIDE SEQUENCE [LARGE SCALE GENOMIC DNA]</scope>
    <source>
        <strain evidence="2 3">DSM 13343</strain>
    </source>
</reference>
<accession>A0A0R1QGH9</accession>
<dbReference type="RefSeq" id="WP_164480471.1">
    <property type="nucleotide sequence ID" value="NZ_AZEU01000261.1"/>
</dbReference>
<keyword evidence="1" id="KW-1133">Transmembrane helix</keyword>
<keyword evidence="1" id="KW-0812">Transmembrane</keyword>
<dbReference type="PATRIC" id="fig|1423769.4.peg.2423"/>
<dbReference type="PROSITE" id="PS51257">
    <property type="entry name" value="PROKAR_LIPOPROTEIN"/>
    <property type="match status" value="1"/>
</dbReference>
<organism evidence="2 3">
    <name type="scientific">Lacticaseibacillus manihotivorans DSM 13343 = JCM 12514</name>
    <dbReference type="NCBI Taxonomy" id="1423769"/>
    <lineage>
        <taxon>Bacteria</taxon>
        <taxon>Bacillati</taxon>
        <taxon>Bacillota</taxon>
        <taxon>Bacilli</taxon>
        <taxon>Lactobacillales</taxon>
        <taxon>Lactobacillaceae</taxon>
        <taxon>Lacticaseibacillus</taxon>
    </lineage>
</organism>
<dbReference type="Proteomes" id="UP000051790">
    <property type="component" value="Unassembled WGS sequence"/>
</dbReference>
<evidence type="ECO:0000256" key="1">
    <source>
        <dbReference type="SAM" id="Phobius"/>
    </source>
</evidence>
<dbReference type="EMBL" id="AZEU01000261">
    <property type="protein sequence ID" value="KRL41178.1"/>
    <property type="molecule type" value="Genomic_DNA"/>
</dbReference>
<feature type="transmembrane region" description="Helical" evidence="1">
    <location>
        <begin position="25"/>
        <end position="47"/>
    </location>
</feature>
<sequence>MKNLLAGGFLFVGGAIIMTTTQFGHVIPMIGAGCALLGFGMLLYYLFSDDGKY</sequence>
<comment type="caution">
    <text evidence="2">The sequence shown here is derived from an EMBL/GenBank/DDBJ whole genome shotgun (WGS) entry which is preliminary data.</text>
</comment>
<name>A0A0R1QGH9_9LACO</name>
<keyword evidence="1" id="KW-0472">Membrane</keyword>
<keyword evidence="3" id="KW-1185">Reference proteome</keyword>